<dbReference type="InterPro" id="IPR050469">
    <property type="entry name" value="Diguanylate_Cyclase"/>
</dbReference>
<dbReference type="Proteomes" id="UP000647183">
    <property type="component" value="Unassembled WGS sequence"/>
</dbReference>
<feature type="transmembrane region" description="Helical" evidence="3">
    <location>
        <begin position="121"/>
        <end position="142"/>
    </location>
</feature>
<dbReference type="InterPro" id="IPR007894">
    <property type="entry name" value="MASE2"/>
</dbReference>
<dbReference type="PANTHER" id="PTHR45138">
    <property type="entry name" value="REGULATORY COMPONENTS OF SENSORY TRANSDUCTION SYSTEM"/>
    <property type="match status" value="1"/>
</dbReference>
<proteinExistence type="predicted"/>
<sequence>MQLTEDSHLRQRELRFAGRVHHVRTLGGALSALLVASVLAGNGAPAWAWALWAFNGFAWPLLANWLTLRAPEPSQAAHRYLVVDSAAAGMWIAVMQFNLVPSAVLLAMVSTDKIAVGGWRFLARTTPALLAACVLTSAVLGFPVRLDSSMSNVLATLPFLFVYPVALATITYGLGRSVALKNRQLERLNRIDVLTGLQNRRGWNETLGAELARHARTRRPAVLMLVDVDNLKAVNDTHGHAVGDAVLRSVSSVLRACTREIDTPARYGGDEFGVLLAEANLVDAMRVAERVRTAFIAGRPAQAAAEDCTLSIGLAQADLSVVNADEWLKRADTAMYRAKAGGRNRVEPDATLVRQLR</sequence>
<feature type="transmembrane region" description="Helical" evidence="3">
    <location>
        <begin position="80"/>
        <end position="109"/>
    </location>
</feature>
<organism evidence="5 6">
    <name type="scientific">Luteimonas colneyensis</name>
    <dbReference type="NCBI Taxonomy" id="2762230"/>
    <lineage>
        <taxon>Bacteria</taxon>
        <taxon>Pseudomonadati</taxon>
        <taxon>Pseudomonadota</taxon>
        <taxon>Gammaproteobacteria</taxon>
        <taxon>Lysobacterales</taxon>
        <taxon>Lysobacteraceae</taxon>
        <taxon>Luteimonas</taxon>
    </lineage>
</organism>
<dbReference type="RefSeq" id="WP_191729583.1">
    <property type="nucleotide sequence ID" value="NZ_JACSQJ010000005.1"/>
</dbReference>
<dbReference type="InterPro" id="IPR000160">
    <property type="entry name" value="GGDEF_dom"/>
</dbReference>
<feature type="domain" description="GGDEF" evidence="4">
    <location>
        <begin position="219"/>
        <end position="351"/>
    </location>
</feature>
<dbReference type="EC" id="2.7.7.65" evidence="1"/>
<dbReference type="Gene3D" id="3.30.70.270">
    <property type="match status" value="1"/>
</dbReference>
<feature type="transmembrane region" description="Helical" evidence="3">
    <location>
        <begin position="21"/>
        <end position="40"/>
    </location>
</feature>
<name>A0ABR8UK33_9GAMM</name>
<gene>
    <name evidence="5" type="ORF">H9645_10145</name>
</gene>
<protein>
    <recommendedName>
        <fullName evidence="1">diguanylate cyclase</fullName>
        <ecNumber evidence="1">2.7.7.65</ecNumber>
    </recommendedName>
</protein>
<keyword evidence="3" id="KW-0472">Membrane</keyword>
<comment type="caution">
    <text evidence="5">The sequence shown here is derived from an EMBL/GenBank/DDBJ whole genome shotgun (WGS) entry which is preliminary data.</text>
</comment>
<keyword evidence="6" id="KW-1185">Reference proteome</keyword>
<dbReference type="SMART" id="SM00267">
    <property type="entry name" value="GGDEF"/>
    <property type="match status" value="1"/>
</dbReference>
<dbReference type="Pfam" id="PF05230">
    <property type="entry name" value="MASE2"/>
    <property type="match status" value="1"/>
</dbReference>
<evidence type="ECO:0000313" key="5">
    <source>
        <dbReference type="EMBL" id="MBD7988387.1"/>
    </source>
</evidence>
<comment type="catalytic activity">
    <reaction evidence="2">
        <text>2 GTP = 3',3'-c-di-GMP + 2 diphosphate</text>
        <dbReference type="Rhea" id="RHEA:24898"/>
        <dbReference type="ChEBI" id="CHEBI:33019"/>
        <dbReference type="ChEBI" id="CHEBI:37565"/>
        <dbReference type="ChEBI" id="CHEBI:58805"/>
        <dbReference type="EC" id="2.7.7.65"/>
    </reaction>
</comment>
<evidence type="ECO:0000256" key="2">
    <source>
        <dbReference type="ARBA" id="ARBA00034247"/>
    </source>
</evidence>
<dbReference type="InterPro" id="IPR043128">
    <property type="entry name" value="Rev_trsase/Diguanyl_cyclase"/>
</dbReference>
<evidence type="ECO:0000256" key="1">
    <source>
        <dbReference type="ARBA" id="ARBA00012528"/>
    </source>
</evidence>
<evidence type="ECO:0000313" key="6">
    <source>
        <dbReference type="Proteomes" id="UP000647183"/>
    </source>
</evidence>
<dbReference type="CDD" id="cd01949">
    <property type="entry name" value="GGDEF"/>
    <property type="match status" value="1"/>
</dbReference>
<dbReference type="NCBIfam" id="TIGR00254">
    <property type="entry name" value="GGDEF"/>
    <property type="match status" value="1"/>
</dbReference>
<dbReference type="EMBL" id="JACSQJ010000005">
    <property type="protein sequence ID" value="MBD7988387.1"/>
    <property type="molecule type" value="Genomic_DNA"/>
</dbReference>
<dbReference type="InterPro" id="IPR029787">
    <property type="entry name" value="Nucleotide_cyclase"/>
</dbReference>
<accession>A0ABR8UK33</accession>
<dbReference type="PROSITE" id="PS50887">
    <property type="entry name" value="GGDEF"/>
    <property type="match status" value="1"/>
</dbReference>
<keyword evidence="3" id="KW-1133">Transmembrane helix</keyword>
<reference evidence="5 6" key="1">
    <citation type="submission" date="2020-08" db="EMBL/GenBank/DDBJ databases">
        <title>A Genomic Blueprint of the Chicken Gut Microbiome.</title>
        <authorList>
            <person name="Gilroy R."/>
            <person name="Ravi A."/>
            <person name="Getino M."/>
            <person name="Pursley I."/>
            <person name="Horton D.L."/>
            <person name="Alikhan N.-F."/>
            <person name="Baker D."/>
            <person name="Gharbi K."/>
            <person name="Hall N."/>
            <person name="Watson M."/>
            <person name="Adriaenssens E.M."/>
            <person name="Foster-Nyarko E."/>
            <person name="Jarju S."/>
            <person name="Secka A."/>
            <person name="Antonio M."/>
            <person name="Oren A."/>
            <person name="Chaudhuri R."/>
            <person name="La Ragione R.M."/>
            <person name="Hildebrand F."/>
            <person name="Pallen M.J."/>
        </authorList>
    </citation>
    <scope>NUCLEOTIDE SEQUENCE [LARGE SCALE GENOMIC DNA]</scope>
    <source>
        <strain evidence="5 6">Sa2BVA3</strain>
    </source>
</reference>
<dbReference type="PANTHER" id="PTHR45138:SF9">
    <property type="entry name" value="DIGUANYLATE CYCLASE DGCM-RELATED"/>
    <property type="match status" value="1"/>
</dbReference>
<evidence type="ECO:0000256" key="3">
    <source>
        <dbReference type="SAM" id="Phobius"/>
    </source>
</evidence>
<dbReference type="Pfam" id="PF00990">
    <property type="entry name" value="GGDEF"/>
    <property type="match status" value="1"/>
</dbReference>
<keyword evidence="3" id="KW-0812">Transmembrane</keyword>
<evidence type="ECO:0000259" key="4">
    <source>
        <dbReference type="PROSITE" id="PS50887"/>
    </source>
</evidence>
<dbReference type="SUPFAM" id="SSF55073">
    <property type="entry name" value="Nucleotide cyclase"/>
    <property type="match status" value="1"/>
</dbReference>
<feature type="transmembrane region" description="Helical" evidence="3">
    <location>
        <begin position="154"/>
        <end position="175"/>
    </location>
</feature>